<accession>A0A9N9BEF7</accession>
<keyword evidence="12" id="KW-1185">Reference proteome</keyword>
<dbReference type="InterPro" id="IPR013760">
    <property type="entry name" value="Topo_IIA-like_dom_sf"/>
</dbReference>
<dbReference type="SUPFAM" id="SSF47323">
    <property type="entry name" value="Anticodon-binding domain of a subclass of class I aminoacyl-tRNA synthetases"/>
    <property type="match status" value="1"/>
</dbReference>
<dbReference type="GO" id="GO:0003677">
    <property type="term" value="F:DNA binding"/>
    <property type="evidence" value="ECO:0007669"/>
    <property type="project" value="InterPro"/>
</dbReference>
<feature type="coiled-coil region" evidence="9">
    <location>
        <begin position="413"/>
        <end position="446"/>
    </location>
</feature>
<evidence type="ECO:0000256" key="8">
    <source>
        <dbReference type="ARBA" id="ARBA00049339"/>
    </source>
</evidence>
<dbReference type="Proteomes" id="UP000789831">
    <property type="component" value="Unassembled WGS sequence"/>
</dbReference>
<dbReference type="Pfam" id="PF00750">
    <property type="entry name" value="tRNA-synt_1d"/>
    <property type="match status" value="1"/>
</dbReference>
<dbReference type="Gene3D" id="3.40.50.620">
    <property type="entry name" value="HUPs"/>
    <property type="match status" value="2"/>
</dbReference>
<comment type="catalytic activity">
    <reaction evidence="8">
        <text>tRNA(Arg) + L-arginine + ATP = L-arginyl-tRNA(Arg) + AMP + diphosphate</text>
        <dbReference type="Rhea" id="RHEA:20301"/>
        <dbReference type="Rhea" id="RHEA-COMP:9658"/>
        <dbReference type="Rhea" id="RHEA-COMP:9673"/>
        <dbReference type="ChEBI" id="CHEBI:30616"/>
        <dbReference type="ChEBI" id="CHEBI:32682"/>
        <dbReference type="ChEBI" id="CHEBI:33019"/>
        <dbReference type="ChEBI" id="CHEBI:78442"/>
        <dbReference type="ChEBI" id="CHEBI:78513"/>
        <dbReference type="ChEBI" id="CHEBI:456215"/>
        <dbReference type="EC" id="6.1.1.19"/>
    </reaction>
</comment>
<dbReference type="InterPro" id="IPR008909">
    <property type="entry name" value="DALR_anticod-bd"/>
</dbReference>
<keyword evidence="3" id="KW-0436">Ligase</keyword>
<comment type="caution">
    <text evidence="11">The sequence shown here is derived from an EMBL/GenBank/DDBJ whole genome shotgun (WGS) entry which is preliminary data.</text>
</comment>
<dbReference type="Gene3D" id="2.120.10.90">
    <property type="entry name" value="DNA gyrase/topoisomerase IV, subunit A, C-terminal"/>
    <property type="match status" value="1"/>
</dbReference>
<dbReference type="InterPro" id="IPR035516">
    <property type="entry name" value="Gyrase/topoIV_suA_C"/>
</dbReference>
<name>A0A9N9BEF7_9GLOM</name>
<dbReference type="Gene3D" id="1.10.268.10">
    <property type="entry name" value="Topoisomerase, domain 3"/>
    <property type="match status" value="1"/>
</dbReference>
<keyword evidence="7" id="KW-0030">Aminoacyl-tRNA synthetase</keyword>
<evidence type="ECO:0000256" key="7">
    <source>
        <dbReference type="ARBA" id="ARBA00023146"/>
    </source>
</evidence>
<proteinExistence type="inferred from homology"/>
<keyword evidence="9" id="KW-0175">Coiled coil</keyword>
<dbReference type="InterPro" id="IPR014729">
    <property type="entry name" value="Rossmann-like_a/b/a_fold"/>
</dbReference>
<feature type="coiled-coil region" evidence="9">
    <location>
        <begin position="501"/>
        <end position="528"/>
    </location>
</feature>
<feature type="coiled-coil region" evidence="9">
    <location>
        <begin position="54"/>
        <end position="98"/>
    </location>
</feature>
<dbReference type="GO" id="GO:0003918">
    <property type="term" value="F:DNA topoisomerase type II (double strand cut, ATP-hydrolyzing) activity"/>
    <property type="evidence" value="ECO:0007669"/>
    <property type="project" value="InterPro"/>
</dbReference>
<keyword evidence="5" id="KW-0067">ATP-binding</keyword>
<keyword evidence="4" id="KW-0547">Nucleotide-binding</keyword>
<dbReference type="SUPFAM" id="SSF56719">
    <property type="entry name" value="Type II DNA topoisomerase"/>
    <property type="match status" value="1"/>
</dbReference>
<dbReference type="SMART" id="SM00836">
    <property type="entry name" value="DALR_1"/>
    <property type="match status" value="1"/>
</dbReference>
<dbReference type="GO" id="GO:0006420">
    <property type="term" value="P:arginyl-tRNA aminoacylation"/>
    <property type="evidence" value="ECO:0007669"/>
    <property type="project" value="InterPro"/>
</dbReference>
<dbReference type="InterPro" id="IPR001278">
    <property type="entry name" value="Arg-tRNA-ligase"/>
</dbReference>
<dbReference type="GO" id="GO:0005524">
    <property type="term" value="F:ATP binding"/>
    <property type="evidence" value="ECO:0007669"/>
    <property type="project" value="UniProtKB-KW"/>
</dbReference>
<dbReference type="EC" id="6.1.1.19" evidence="2"/>
<dbReference type="EMBL" id="CAJVPL010001326">
    <property type="protein sequence ID" value="CAG8565047.1"/>
    <property type="molecule type" value="Genomic_DNA"/>
</dbReference>
<dbReference type="Gene3D" id="1.10.730.10">
    <property type="entry name" value="Isoleucyl-tRNA Synthetase, Domain 1"/>
    <property type="match status" value="1"/>
</dbReference>
<evidence type="ECO:0000256" key="2">
    <source>
        <dbReference type="ARBA" id="ARBA00012837"/>
    </source>
</evidence>
<dbReference type="PANTHER" id="PTHR11956:SF5">
    <property type="entry name" value="ARGININE--TRNA LIGASE, CYTOPLASMIC"/>
    <property type="match status" value="1"/>
</dbReference>
<evidence type="ECO:0000256" key="6">
    <source>
        <dbReference type="ARBA" id="ARBA00022917"/>
    </source>
</evidence>
<evidence type="ECO:0000256" key="1">
    <source>
        <dbReference type="ARBA" id="ARBA00005594"/>
    </source>
</evidence>
<evidence type="ECO:0000259" key="10">
    <source>
        <dbReference type="SMART" id="SM00836"/>
    </source>
</evidence>
<gene>
    <name evidence="11" type="ORF">AGERDE_LOCUS7345</name>
</gene>
<feature type="domain" description="DALR anticodon binding" evidence="10">
    <location>
        <begin position="1217"/>
        <end position="1335"/>
    </location>
</feature>
<feature type="coiled-coil region" evidence="9">
    <location>
        <begin position="135"/>
        <end position="183"/>
    </location>
</feature>
<dbReference type="SUPFAM" id="SSF52374">
    <property type="entry name" value="Nucleotidylyl transferase"/>
    <property type="match status" value="1"/>
</dbReference>
<evidence type="ECO:0000256" key="9">
    <source>
        <dbReference type="SAM" id="Coils"/>
    </source>
</evidence>
<keyword evidence="6" id="KW-0648">Protein biosynthesis</keyword>
<dbReference type="OrthoDB" id="276498at2759"/>
<dbReference type="InterPro" id="IPR035684">
    <property type="entry name" value="ArgRS_core"/>
</dbReference>
<comment type="similarity">
    <text evidence="1">Belongs to the class-I aminoacyl-tRNA synthetase family.</text>
</comment>
<dbReference type="InterPro" id="IPR002205">
    <property type="entry name" value="Topo_IIA_dom_A"/>
</dbReference>
<dbReference type="Pfam" id="PF05746">
    <property type="entry name" value="DALR_1"/>
    <property type="match status" value="1"/>
</dbReference>
<dbReference type="SUPFAM" id="SSF101904">
    <property type="entry name" value="GyrA/ParC C-terminal domain-like"/>
    <property type="match status" value="1"/>
</dbReference>
<feature type="coiled-coil region" evidence="9">
    <location>
        <begin position="559"/>
        <end position="614"/>
    </location>
</feature>
<sequence>MRALIDDQPKVFSLKEVLEGFIDQRLENIQKKAQFIYNKNQKELINLETRRFIIDNYQEIAEIARSAASDEEREQKLRARFNEELKSLQEQLRTIQDKSLDSPDSPEKNSDLEQEAINRILDTPASFRQFTPERREKLQNDIAKLQQDNSEQQLTIADLGKRKEKLVQELQELKNDYAHDKRKTTVTGIQHSIEERQLIPHEERIVLLSRSENKKENKINNYLTVHHLSAVEPTNIPSQGKELKTRVRKGELKPTLQAQEFFTAALPVPEEFSQKFLLIITQKGKIKLIGREKLEKINKSGKKLVNLYQKTIEKCSLHQAQLAEHKATAHVCGIGCQELRELQKQIKECGNEEIEIILKRKGKDGQIKNLKVPVYRQVRRKDEEGKSIFCSLHQSKLRTHKASHPCGITCAKARELQKQIKECEKLEKVKEKVEKETREEKEIMEERVLKSTLPLEIKEKILKDIKIITGLNTKEMTRKIANSPVDSTIGEVAIKDQTKDLKQKGTTYQKLLEEYKKQQDKINDFKEKSKQCKDCQRYCSNHEKKSQEEMVKHETCNYCHKNDKHIQQLKEKVEETKEKLETLKKSKPGATKEIEKLTSELTKKKEQSEKLRHEAFANRVKCPTLNKLKAERKACSKCQEQEKKKYRARLENPLRQVCLVNKESNPEIYLLANEDQKEILMEKKNKEGFIILREKLRKLESDYSSTKEKLKMYATGKDYSIAGAQEQQIGHDYLKENKTKEFASLINQVLARSSLKQVIEKEQVPNKNFPSSTKSKPDGEIYLLVGNPENIERKLTDCLADFSPEKKSIFQFIVGIPPVIGGESKLARIIDFLYTQEPTGIITLQNSYKNKNFLPHLPGKFLNLDNGHALEFPTHKISSLRKVKKTLISLDELLVEQRKVKIEPLAISSVLNIPKLETKIKEPLKNLTKLDLLDISGTNIDSGLEYLPESIERFDCSSAGKVPNIYELLADGQGTQGYINFCFPTNYYQKFLTETLAREGQNLQGEKKNIHLNIEYVSTNPTGYLHLAHFRHAVIGSALANVYQFSGYQITREYYINDRGEKELTYLQEGATFFRSSLGGDDKDRVIIKQDGDYTYFFSDILYHQDKLQRADKLINILGADHHGYVERIKSACQLLGHKREEIQIILVQIVNLLTKEGGTARFSKRSGNTIELEETLKYMDMDQLKFFLLEKDPNQPISINTELLKENKEKTRLYYIQYAHARCHQIFHKAQEKEIAKISSNIDLLKEKNERDVFKLLVQFPFILENIMEENKPHCLINYLYELARVWQVYYQNNIILEQENPELTAQKLLLVKNIQIILKLGLGLIGIEAPLRM</sequence>
<dbReference type="GO" id="GO:0006265">
    <property type="term" value="P:DNA topological change"/>
    <property type="evidence" value="ECO:0007669"/>
    <property type="project" value="InterPro"/>
</dbReference>
<dbReference type="Pfam" id="PF00521">
    <property type="entry name" value="DNA_topoisoIV"/>
    <property type="match status" value="1"/>
</dbReference>
<reference evidence="11" key="1">
    <citation type="submission" date="2021-06" db="EMBL/GenBank/DDBJ databases">
        <authorList>
            <person name="Kallberg Y."/>
            <person name="Tangrot J."/>
            <person name="Rosling A."/>
        </authorList>
    </citation>
    <scope>NUCLEOTIDE SEQUENCE</scope>
    <source>
        <strain evidence="11">MT106</strain>
    </source>
</reference>
<dbReference type="PRINTS" id="PR01038">
    <property type="entry name" value="TRNASYNTHARG"/>
</dbReference>
<evidence type="ECO:0000313" key="12">
    <source>
        <dbReference type="Proteomes" id="UP000789831"/>
    </source>
</evidence>
<dbReference type="PANTHER" id="PTHR11956">
    <property type="entry name" value="ARGINYL-TRNA SYNTHETASE"/>
    <property type="match status" value="1"/>
</dbReference>
<protein>
    <recommendedName>
        <fullName evidence="2">arginine--tRNA ligase</fullName>
        <ecNumber evidence="2">6.1.1.19</ecNumber>
    </recommendedName>
</protein>
<evidence type="ECO:0000256" key="5">
    <source>
        <dbReference type="ARBA" id="ARBA00022840"/>
    </source>
</evidence>
<evidence type="ECO:0000256" key="4">
    <source>
        <dbReference type="ARBA" id="ARBA00022741"/>
    </source>
</evidence>
<dbReference type="InterPro" id="IPR009080">
    <property type="entry name" value="tRNAsynth_Ia_anticodon-bd"/>
</dbReference>
<evidence type="ECO:0000313" key="11">
    <source>
        <dbReference type="EMBL" id="CAG8565047.1"/>
    </source>
</evidence>
<dbReference type="GO" id="GO:0004814">
    <property type="term" value="F:arginine-tRNA ligase activity"/>
    <property type="evidence" value="ECO:0007669"/>
    <property type="project" value="UniProtKB-EC"/>
</dbReference>
<organism evidence="11 12">
    <name type="scientific">Ambispora gerdemannii</name>
    <dbReference type="NCBI Taxonomy" id="144530"/>
    <lineage>
        <taxon>Eukaryota</taxon>
        <taxon>Fungi</taxon>
        <taxon>Fungi incertae sedis</taxon>
        <taxon>Mucoromycota</taxon>
        <taxon>Glomeromycotina</taxon>
        <taxon>Glomeromycetes</taxon>
        <taxon>Archaeosporales</taxon>
        <taxon>Ambisporaceae</taxon>
        <taxon>Ambispora</taxon>
    </lineage>
</organism>
<dbReference type="InterPro" id="IPR013757">
    <property type="entry name" value="Topo_IIA_A_a_sf"/>
</dbReference>
<evidence type="ECO:0000256" key="3">
    <source>
        <dbReference type="ARBA" id="ARBA00022598"/>
    </source>
</evidence>